<dbReference type="GO" id="GO:0005524">
    <property type="term" value="F:ATP binding"/>
    <property type="evidence" value="ECO:0007669"/>
    <property type="project" value="UniProtKB-UniRule"/>
</dbReference>
<evidence type="ECO:0000259" key="4">
    <source>
        <dbReference type="PROSITE" id="PS50011"/>
    </source>
</evidence>
<evidence type="ECO:0000256" key="2">
    <source>
        <dbReference type="ARBA" id="ARBA00022840"/>
    </source>
</evidence>
<keyword evidence="5" id="KW-0418">Kinase</keyword>
<dbReference type="InterPro" id="IPR017441">
    <property type="entry name" value="Protein_kinase_ATP_BS"/>
</dbReference>
<dbReference type="OrthoDB" id="4062651at2759"/>
<dbReference type="PANTHER" id="PTHR44329">
    <property type="entry name" value="SERINE/THREONINE-PROTEIN KINASE TNNI3K-RELATED"/>
    <property type="match status" value="1"/>
</dbReference>
<keyword evidence="2 3" id="KW-0067">ATP-binding</keyword>
<dbReference type="Gene3D" id="3.30.200.20">
    <property type="entry name" value="Phosphorylase Kinase, domain 1"/>
    <property type="match status" value="1"/>
</dbReference>
<reference evidence="5 6" key="1">
    <citation type="journal article" date="2019" name="Environ. Microbiol.">
        <title>At the nexus of three kingdoms: the genome of the mycorrhizal fungus Gigaspora margarita provides insights into plant, endobacterial and fungal interactions.</title>
        <authorList>
            <person name="Venice F."/>
            <person name="Ghignone S."/>
            <person name="Salvioli di Fossalunga A."/>
            <person name="Amselem J."/>
            <person name="Novero M."/>
            <person name="Xianan X."/>
            <person name="Sedzielewska Toro K."/>
            <person name="Morin E."/>
            <person name="Lipzen A."/>
            <person name="Grigoriev I.V."/>
            <person name="Henrissat B."/>
            <person name="Martin F.M."/>
            <person name="Bonfante P."/>
        </authorList>
    </citation>
    <scope>NUCLEOTIDE SEQUENCE [LARGE SCALE GENOMIC DNA]</scope>
    <source>
        <strain evidence="5 6">BEG34</strain>
    </source>
</reference>
<dbReference type="Proteomes" id="UP000439903">
    <property type="component" value="Unassembled WGS sequence"/>
</dbReference>
<keyword evidence="1 3" id="KW-0547">Nucleotide-binding</keyword>
<dbReference type="InterPro" id="IPR001245">
    <property type="entry name" value="Ser-Thr/Tyr_kinase_cat_dom"/>
</dbReference>
<dbReference type="Pfam" id="PF07714">
    <property type="entry name" value="PK_Tyr_Ser-Thr"/>
    <property type="match status" value="3"/>
</dbReference>
<accession>A0A8H4B5J1</accession>
<feature type="binding site" evidence="3">
    <location>
        <position position="478"/>
    </location>
    <ligand>
        <name>ATP</name>
        <dbReference type="ChEBI" id="CHEBI:30616"/>
    </ligand>
</feature>
<keyword evidence="5" id="KW-0808">Transferase</keyword>
<comment type="caution">
    <text evidence="5">The sequence shown here is derived from an EMBL/GenBank/DDBJ whole genome shotgun (WGS) entry which is preliminary data.</text>
</comment>
<dbReference type="PROSITE" id="PS00107">
    <property type="entry name" value="PROTEIN_KINASE_ATP"/>
    <property type="match status" value="1"/>
</dbReference>
<evidence type="ECO:0000313" key="5">
    <source>
        <dbReference type="EMBL" id="KAF0561746.1"/>
    </source>
</evidence>
<dbReference type="SUPFAM" id="SSF56112">
    <property type="entry name" value="Protein kinase-like (PK-like)"/>
    <property type="match status" value="3"/>
</dbReference>
<dbReference type="InterPro" id="IPR011009">
    <property type="entry name" value="Kinase-like_dom_sf"/>
</dbReference>
<protein>
    <submittedName>
        <fullName evidence="5">Kinase-like protein</fullName>
    </submittedName>
</protein>
<evidence type="ECO:0000313" key="6">
    <source>
        <dbReference type="Proteomes" id="UP000439903"/>
    </source>
</evidence>
<feature type="domain" description="Protein kinase" evidence="4">
    <location>
        <begin position="449"/>
        <end position="707"/>
    </location>
</feature>
<evidence type="ECO:0000256" key="3">
    <source>
        <dbReference type="PROSITE-ProRule" id="PRU10141"/>
    </source>
</evidence>
<organism evidence="5 6">
    <name type="scientific">Gigaspora margarita</name>
    <dbReference type="NCBI Taxonomy" id="4874"/>
    <lineage>
        <taxon>Eukaryota</taxon>
        <taxon>Fungi</taxon>
        <taxon>Fungi incertae sedis</taxon>
        <taxon>Mucoromycota</taxon>
        <taxon>Glomeromycotina</taxon>
        <taxon>Glomeromycetes</taxon>
        <taxon>Diversisporales</taxon>
        <taxon>Gigasporaceae</taxon>
        <taxon>Gigaspora</taxon>
    </lineage>
</organism>
<gene>
    <name evidence="5" type="ORF">F8M41_019367</name>
</gene>
<name>A0A8H4B5J1_GIGMA</name>
<dbReference type="GO" id="GO:0004674">
    <property type="term" value="F:protein serine/threonine kinase activity"/>
    <property type="evidence" value="ECO:0007669"/>
    <property type="project" value="TreeGrafter"/>
</dbReference>
<evidence type="ECO:0000256" key="1">
    <source>
        <dbReference type="ARBA" id="ARBA00022741"/>
    </source>
</evidence>
<dbReference type="Gene3D" id="1.10.510.10">
    <property type="entry name" value="Transferase(Phosphotransferase) domain 1"/>
    <property type="match status" value="3"/>
</dbReference>
<keyword evidence="6" id="KW-1185">Reference proteome</keyword>
<dbReference type="InterPro" id="IPR051681">
    <property type="entry name" value="Ser/Thr_Kinases-Pseudokinases"/>
</dbReference>
<dbReference type="EMBL" id="WTPW01000006">
    <property type="protein sequence ID" value="KAF0561746.1"/>
    <property type="molecule type" value="Genomic_DNA"/>
</dbReference>
<proteinExistence type="predicted"/>
<feature type="domain" description="Protein kinase" evidence="4">
    <location>
        <begin position="185"/>
        <end position="437"/>
    </location>
</feature>
<dbReference type="AlphaFoldDB" id="A0A8H4B5J1"/>
<dbReference type="PROSITE" id="PS50011">
    <property type="entry name" value="PROTEIN_KINASE_DOM"/>
    <property type="match status" value="2"/>
</dbReference>
<dbReference type="PANTHER" id="PTHR44329:SF298">
    <property type="entry name" value="MIXED LINEAGE KINASE DOMAIN-LIKE PROTEIN"/>
    <property type="match status" value="1"/>
</dbReference>
<sequence length="715" mass="82886">MSYKDLLEKFDFGRKVEYDTFENKEEISKGKFGAIFKVDLKDIKQTVALKTLYHYDEKSLDNLIRNYANSGNLQCYLNDHFPELDWPTKIRMAKEISSGIKCLHSENIAHRNLHDKNILVHDETPIDGTPVGFKDLYCAAWNGISVHRPKIEEVCNKLDRMRLEPIYEDMFDKNAFGKNFEYASFENKTEISKGESGAIYKAHLSIKDENKIVALKTLGHDDERIFYDFVREVKYNKSFKIHKIDSESKTFYIVLQYANGGDLQCYLNDRFSSLDWLIKVRMAKEISNGISYLHRANIVHRNLHNKNIFVHDGRMVITDFGLSESLNNSTKSVTSRINKKWEYFDPLYLQSPLTYEWKKHSDVYSLGVLFWELSSGLPPFKALNVHHVINGDREIPIEGTPDDFKNLYCDAWNGKPDNRPDIEKICKKLKNMQLELFCKNFSNFKYSFSEKPEKIGEGGFGVIHKVYLEDIKQIVALKTLDHDDEEAFIREVKYTTKVNHDNIIKFFGIFHDPKTETYYMVLQLAERGDLESYLKEHSPNLKWPTRIRMAKEISSGINSLHGANIVHRDLHNKNILVHDGRMIITDFGLSRSLDDGTECISSGVYGRCEYCDPNCLPEPLKYKWSKHSDIYSIGVLFWELSSGVPPFKDFKNSPTKISNRLLKGQREHPIEGTPIDFQNIYAAAWDGSPDKRPNIKEICNKLGQIRLGRVDKKNV</sequence>
<dbReference type="InterPro" id="IPR000719">
    <property type="entry name" value="Prot_kinase_dom"/>
</dbReference>